<dbReference type="Pfam" id="PF05036">
    <property type="entry name" value="SPOR"/>
    <property type="match status" value="1"/>
</dbReference>
<accession>A0A1W1CK79</accession>
<dbReference type="EC" id="3.4.16.4" evidence="4"/>
<keyword evidence="4" id="KW-0121">Carboxypeptidase</keyword>
<dbReference type="SUPFAM" id="SSF56601">
    <property type="entry name" value="beta-lactamase/transpeptidase-like"/>
    <property type="match status" value="1"/>
</dbReference>
<protein>
    <submittedName>
        <fullName evidence="4">D-alanyl-D-alanine carboxypeptidase</fullName>
        <ecNumber evidence="4">3.4.16.4</ecNumber>
    </submittedName>
</protein>
<dbReference type="InterPro" id="IPR000667">
    <property type="entry name" value="Peptidase_S13"/>
</dbReference>
<proteinExistence type="inferred from homology"/>
<gene>
    <name evidence="4" type="ORF">MNB_SV-13-599</name>
</gene>
<dbReference type="GO" id="GO:0009002">
    <property type="term" value="F:serine-type D-Ala-D-Ala carboxypeptidase activity"/>
    <property type="evidence" value="ECO:0007669"/>
    <property type="project" value="UniProtKB-EC"/>
</dbReference>
<evidence type="ECO:0000313" key="4">
    <source>
        <dbReference type="EMBL" id="SFV66107.1"/>
    </source>
</evidence>
<evidence type="ECO:0000259" key="3">
    <source>
        <dbReference type="Pfam" id="PF05036"/>
    </source>
</evidence>
<dbReference type="Gene3D" id="3.30.70.1070">
    <property type="entry name" value="Sporulation related repeat"/>
    <property type="match status" value="1"/>
</dbReference>
<dbReference type="GO" id="GO:0000270">
    <property type="term" value="P:peptidoglycan metabolic process"/>
    <property type="evidence" value="ECO:0007669"/>
    <property type="project" value="TreeGrafter"/>
</dbReference>
<dbReference type="AlphaFoldDB" id="A0A1W1CK79"/>
<dbReference type="EMBL" id="FPHM01000097">
    <property type="protein sequence ID" value="SFV66107.1"/>
    <property type="molecule type" value="Genomic_DNA"/>
</dbReference>
<dbReference type="SUPFAM" id="SSF110997">
    <property type="entry name" value="Sporulation related repeat"/>
    <property type="match status" value="1"/>
</dbReference>
<dbReference type="Pfam" id="PF02113">
    <property type="entry name" value="Peptidase_S13"/>
    <property type="match status" value="1"/>
</dbReference>
<organism evidence="4">
    <name type="scientific">hydrothermal vent metagenome</name>
    <dbReference type="NCBI Taxonomy" id="652676"/>
    <lineage>
        <taxon>unclassified sequences</taxon>
        <taxon>metagenomes</taxon>
        <taxon>ecological metagenomes</taxon>
    </lineage>
</organism>
<dbReference type="InterPro" id="IPR007730">
    <property type="entry name" value="SPOR-like_dom"/>
</dbReference>
<dbReference type="InterPro" id="IPR036680">
    <property type="entry name" value="SPOR-like_sf"/>
</dbReference>
<reference evidence="4" key="1">
    <citation type="submission" date="2016-10" db="EMBL/GenBank/DDBJ databases">
        <authorList>
            <person name="de Groot N.N."/>
        </authorList>
    </citation>
    <scope>NUCLEOTIDE SEQUENCE</scope>
</reference>
<comment type="similarity">
    <text evidence="1">Belongs to the peptidase S13 family.</text>
</comment>
<name>A0A1W1CK79_9ZZZZ</name>
<dbReference type="PRINTS" id="PR00922">
    <property type="entry name" value="DADACBPTASE3"/>
</dbReference>
<dbReference type="NCBIfam" id="TIGR00666">
    <property type="entry name" value="PBP4"/>
    <property type="match status" value="1"/>
</dbReference>
<keyword evidence="4" id="KW-0645">Protease</keyword>
<dbReference type="PANTHER" id="PTHR30023">
    <property type="entry name" value="D-ALANYL-D-ALANINE CARBOXYPEPTIDASE"/>
    <property type="match status" value="1"/>
</dbReference>
<evidence type="ECO:0000256" key="1">
    <source>
        <dbReference type="ARBA" id="ARBA00006096"/>
    </source>
</evidence>
<dbReference type="Gene3D" id="3.40.710.10">
    <property type="entry name" value="DD-peptidase/beta-lactamase superfamily"/>
    <property type="match status" value="1"/>
</dbReference>
<dbReference type="GO" id="GO:0042834">
    <property type="term" value="F:peptidoglycan binding"/>
    <property type="evidence" value="ECO:0007669"/>
    <property type="project" value="InterPro"/>
</dbReference>
<dbReference type="GO" id="GO:0006508">
    <property type="term" value="P:proteolysis"/>
    <property type="evidence" value="ECO:0007669"/>
    <property type="project" value="InterPro"/>
</dbReference>
<keyword evidence="2 4" id="KW-0378">Hydrolase</keyword>
<feature type="domain" description="SPOR" evidence="3">
    <location>
        <begin position="520"/>
        <end position="587"/>
    </location>
</feature>
<sequence>MYKHFILRFIAFYLLSSLGAFALPQHINYLIQKSKISKKDISIMIKEVGTKGRVLASLNAQSTRTPASVVKALTTYSALVKLGFNYRWPTKFYTTGHVKAGVLYGDLIVKGFGDPSLKSRDLSKIVASIRAEGIRGIQGNIIIDRSYFDVGTKNSSYFDENPYSAYNAMPDALMFNERISTICIQPKKQSAYRKHNDRSYTVINKLKHVNKACKGRYSWPRIKINDKTERSTITLSGQISKRCKTRNICKVLTKPYESFYYDLKAKLKSEKIKVSGKLKLQKTPTHAIELFTHYSGTLEQIISKTAKKSNNLYARHILLLLGVKIYGAPATLAKGRKAIKHILASQNALASGVLRLDNGSGLSRVAKLNARHLSQMYDTAYEHYGKRWMQTLSIAGKDGTIRRRFRNSVIANRAWMKTGTLKNVKNIGGYVKDTRGNMYTVVVLVNSTRARYRGAKLQNEIIKWVVKGKAKRHTGKIHNPLPTKLLETKLEIPRLETLSLSKEKEKPQSIEVSIVSKIEGEKYYIQVGSYKLKPSQRYLAKIEKLALPYKVIESDIYTVLIGPYEQQSSVDALLKKLKNTFYKSAFIRKL</sequence>
<dbReference type="InterPro" id="IPR012338">
    <property type="entry name" value="Beta-lactam/transpept-like"/>
</dbReference>
<dbReference type="PANTHER" id="PTHR30023:SF0">
    <property type="entry name" value="PENICILLIN-SENSITIVE CARBOXYPEPTIDASE A"/>
    <property type="match status" value="1"/>
</dbReference>
<dbReference type="Gene3D" id="3.50.80.20">
    <property type="entry name" value="D-Ala-D-Ala carboxypeptidase C, peptidase S13"/>
    <property type="match status" value="1"/>
</dbReference>
<evidence type="ECO:0000256" key="2">
    <source>
        <dbReference type="ARBA" id="ARBA00022801"/>
    </source>
</evidence>